<dbReference type="GO" id="GO:0006281">
    <property type="term" value="P:DNA repair"/>
    <property type="evidence" value="ECO:0007669"/>
    <property type="project" value="UniProtKB-KW"/>
</dbReference>
<keyword evidence="10" id="KW-1185">Reference proteome</keyword>
<dbReference type="Gene3D" id="3.30.470.30">
    <property type="entry name" value="DNA ligase/mRNA capping enzyme"/>
    <property type="match status" value="1"/>
</dbReference>
<keyword evidence="2" id="KW-0436">Ligase</keyword>
<evidence type="ECO:0000313" key="10">
    <source>
        <dbReference type="Proteomes" id="UP000193467"/>
    </source>
</evidence>
<evidence type="ECO:0000256" key="4">
    <source>
        <dbReference type="ARBA" id="ARBA00022763"/>
    </source>
</evidence>
<dbReference type="InterPro" id="IPR012340">
    <property type="entry name" value="NA-bd_OB-fold"/>
</dbReference>
<dbReference type="InterPro" id="IPR007527">
    <property type="entry name" value="Znf_SWIM"/>
</dbReference>
<dbReference type="STRING" id="106004.A0A1Y2FU76"/>
<proteinExistence type="predicted"/>
<accession>A0A1Y2FU76</accession>
<dbReference type="CDD" id="cd07896">
    <property type="entry name" value="Adenylation_kDNA_ligase_like"/>
    <property type="match status" value="1"/>
</dbReference>
<evidence type="ECO:0000256" key="2">
    <source>
        <dbReference type="ARBA" id="ARBA00022598"/>
    </source>
</evidence>
<dbReference type="PANTHER" id="PTHR47810">
    <property type="entry name" value="DNA LIGASE"/>
    <property type="match status" value="1"/>
</dbReference>
<dbReference type="CDD" id="cd08041">
    <property type="entry name" value="OBF_kDNA_ligase_like"/>
    <property type="match status" value="1"/>
</dbReference>
<feature type="domain" description="SWIM-type" evidence="8">
    <location>
        <begin position="27"/>
        <end position="68"/>
    </location>
</feature>
<dbReference type="Pfam" id="PF01068">
    <property type="entry name" value="DNA_ligase_A_M"/>
    <property type="match status" value="1"/>
</dbReference>
<dbReference type="EMBL" id="MCGR01000014">
    <property type="protein sequence ID" value="ORY86746.1"/>
    <property type="molecule type" value="Genomic_DNA"/>
</dbReference>
<dbReference type="PANTHER" id="PTHR47810:SF1">
    <property type="entry name" value="DNA LIGASE B"/>
    <property type="match status" value="1"/>
</dbReference>
<evidence type="ECO:0000313" key="9">
    <source>
        <dbReference type="EMBL" id="ORY86746.1"/>
    </source>
</evidence>
<dbReference type="PROSITE" id="PS50966">
    <property type="entry name" value="ZF_SWIM"/>
    <property type="match status" value="1"/>
</dbReference>
<keyword evidence="4" id="KW-0227">DNA damage</keyword>
<dbReference type="SUPFAM" id="SSF50249">
    <property type="entry name" value="Nucleic acid-binding proteins"/>
    <property type="match status" value="1"/>
</dbReference>
<dbReference type="AlphaFoldDB" id="A0A1Y2FU76"/>
<dbReference type="Gene3D" id="2.40.50.140">
    <property type="entry name" value="Nucleic acid-binding proteins"/>
    <property type="match status" value="1"/>
</dbReference>
<keyword evidence="3" id="KW-0235">DNA replication</keyword>
<protein>
    <recommendedName>
        <fullName evidence="8">SWIM-type domain-containing protein</fullName>
    </recommendedName>
</protein>
<evidence type="ECO:0000256" key="3">
    <source>
        <dbReference type="ARBA" id="ARBA00022705"/>
    </source>
</evidence>
<dbReference type="SUPFAM" id="SSF56091">
    <property type="entry name" value="DNA ligase/mRNA capping enzyme, catalytic domain"/>
    <property type="match status" value="1"/>
</dbReference>
<dbReference type="Proteomes" id="UP000193467">
    <property type="component" value="Unassembled WGS sequence"/>
</dbReference>
<dbReference type="InParanoid" id="A0A1Y2FU76"/>
<keyword evidence="6" id="KW-0479">Metal-binding</keyword>
<gene>
    <name evidence="9" type="ORF">BCR35DRAFT_289768</name>
</gene>
<evidence type="ECO:0000256" key="1">
    <source>
        <dbReference type="ARBA" id="ARBA00001968"/>
    </source>
</evidence>
<dbReference type="Pfam" id="PF14743">
    <property type="entry name" value="DNA_ligase_OB_2"/>
    <property type="match status" value="1"/>
</dbReference>
<dbReference type="GO" id="GO:0006260">
    <property type="term" value="P:DNA replication"/>
    <property type="evidence" value="ECO:0007669"/>
    <property type="project" value="UniProtKB-KW"/>
</dbReference>
<comment type="cofactor">
    <cofactor evidence="1">
        <name>a divalent metal cation</name>
        <dbReference type="ChEBI" id="CHEBI:60240"/>
    </cofactor>
</comment>
<dbReference type="GO" id="GO:0006310">
    <property type="term" value="P:DNA recombination"/>
    <property type="evidence" value="ECO:0007669"/>
    <property type="project" value="InterPro"/>
</dbReference>
<feature type="region of interest" description="Disordered" evidence="7">
    <location>
        <begin position="63"/>
        <end position="132"/>
    </location>
</feature>
<dbReference type="GO" id="GO:0005524">
    <property type="term" value="F:ATP binding"/>
    <property type="evidence" value="ECO:0007669"/>
    <property type="project" value="InterPro"/>
</dbReference>
<sequence>MDLPPSLVPNWPVGEQMFVQGSTGSSYALSRHTLNNYSCSCPAWKFQKGQTSQVRTCKHLRDMLGDEHENARTGTTPSKKKASKKRPAASAAAAPGEGDDAEASPPVKKKAAPRKKKVAEDEGAVPGGGGVQSGFTPLLLAQSFELGGKKDPEGMWVSEKLDGVRAYWDGIDTVWSRRGKPFSPPKFFLDQLPRDVSLDGELYLGRDRFDETSGIVRTTNSNDASDYKWKQMKFMVFDIPSSGNQPFEARLQQLNTLFPADKPGPVQVVKHELCKGIEDLNEKLTAVQKVDGEGLMLRVPKSEYVGKRDKSLLKVKTFYDAEAKVVGYEPGKVKYEQVVGSLICEMESGQQFSVGSGLSDARRADPPQLGAIISYRFQELTKANIPRFPTFVGERADMDAPKDCIVRSGVGGPTWEREMIKERREGESGRSMRFEPRRAMR</sequence>
<keyword evidence="6" id="KW-0863">Zinc-finger</keyword>
<keyword evidence="5" id="KW-0234">DNA repair</keyword>
<dbReference type="InterPro" id="IPR029319">
    <property type="entry name" value="DNA_ligase_OB"/>
</dbReference>
<dbReference type="GO" id="GO:0008270">
    <property type="term" value="F:zinc ion binding"/>
    <property type="evidence" value="ECO:0007669"/>
    <property type="project" value="UniProtKB-KW"/>
</dbReference>
<dbReference type="InterPro" id="IPR012310">
    <property type="entry name" value="DNA_ligase_ATP-dep_cent"/>
</dbReference>
<dbReference type="OrthoDB" id="411785at2759"/>
<feature type="region of interest" description="Disordered" evidence="7">
    <location>
        <begin position="417"/>
        <end position="441"/>
    </location>
</feature>
<keyword evidence="6" id="KW-0862">Zinc</keyword>
<organism evidence="9 10">
    <name type="scientific">Leucosporidium creatinivorum</name>
    <dbReference type="NCBI Taxonomy" id="106004"/>
    <lineage>
        <taxon>Eukaryota</taxon>
        <taxon>Fungi</taxon>
        <taxon>Dikarya</taxon>
        <taxon>Basidiomycota</taxon>
        <taxon>Pucciniomycotina</taxon>
        <taxon>Microbotryomycetes</taxon>
        <taxon>Leucosporidiales</taxon>
        <taxon>Leucosporidium</taxon>
    </lineage>
</organism>
<evidence type="ECO:0000256" key="6">
    <source>
        <dbReference type="PROSITE-ProRule" id="PRU00325"/>
    </source>
</evidence>
<dbReference type="Gene3D" id="3.30.1490.70">
    <property type="match status" value="1"/>
</dbReference>
<reference evidence="9 10" key="1">
    <citation type="submission" date="2016-07" db="EMBL/GenBank/DDBJ databases">
        <title>Pervasive Adenine N6-methylation of Active Genes in Fungi.</title>
        <authorList>
            <consortium name="DOE Joint Genome Institute"/>
            <person name="Mondo S.J."/>
            <person name="Dannebaum R.O."/>
            <person name="Kuo R.C."/>
            <person name="Labutti K."/>
            <person name="Haridas S."/>
            <person name="Kuo A."/>
            <person name="Salamov A."/>
            <person name="Ahrendt S.R."/>
            <person name="Lipzen A."/>
            <person name="Sullivan W."/>
            <person name="Andreopoulos W.B."/>
            <person name="Clum A."/>
            <person name="Lindquist E."/>
            <person name="Daum C."/>
            <person name="Ramamoorthy G.K."/>
            <person name="Gryganskyi A."/>
            <person name="Culley D."/>
            <person name="Magnuson J.K."/>
            <person name="James T.Y."/>
            <person name="O'Malley M.A."/>
            <person name="Stajich J.E."/>
            <person name="Spatafora J.W."/>
            <person name="Visel A."/>
            <person name="Grigoriev I.V."/>
        </authorList>
    </citation>
    <scope>NUCLEOTIDE SEQUENCE [LARGE SCALE GENOMIC DNA]</scope>
    <source>
        <strain evidence="9 10">62-1032</strain>
    </source>
</reference>
<evidence type="ECO:0000259" key="8">
    <source>
        <dbReference type="PROSITE" id="PS50966"/>
    </source>
</evidence>
<evidence type="ECO:0000256" key="5">
    <source>
        <dbReference type="ARBA" id="ARBA00023204"/>
    </source>
</evidence>
<dbReference type="GO" id="GO:0003910">
    <property type="term" value="F:DNA ligase (ATP) activity"/>
    <property type="evidence" value="ECO:0007669"/>
    <property type="project" value="InterPro"/>
</dbReference>
<feature type="compositionally biased region" description="Basic residues" evidence="7">
    <location>
        <begin position="78"/>
        <end position="87"/>
    </location>
</feature>
<dbReference type="NCBIfam" id="NF006592">
    <property type="entry name" value="PRK09125.1"/>
    <property type="match status" value="1"/>
</dbReference>
<feature type="compositionally biased region" description="Basic residues" evidence="7">
    <location>
        <begin position="107"/>
        <end position="117"/>
    </location>
</feature>
<evidence type="ECO:0000256" key="7">
    <source>
        <dbReference type="SAM" id="MobiDB-lite"/>
    </source>
</evidence>
<name>A0A1Y2FU76_9BASI</name>
<dbReference type="InterPro" id="IPR050326">
    <property type="entry name" value="NAD_dep_DNA_ligaseB"/>
</dbReference>
<comment type="caution">
    <text evidence="9">The sequence shown here is derived from an EMBL/GenBank/DDBJ whole genome shotgun (WGS) entry which is preliminary data.</text>
</comment>